<dbReference type="AlphaFoldDB" id="A0A1E7JN29"/>
<dbReference type="Gene3D" id="3.40.50.80">
    <property type="entry name" value="Nucleotide-binding domain of ferredoxin-NADP reductase (FNR) module"/>
    <property type="match status" value="1"/>
</dbReference>
<dbReference type="EMBL" id="LJGT01000038">
    <property type="protein sequence ID" value="OEU89689.1"/>
    <property type="molecule type" value="Genomic_DNA"/>
</dbReference>
<dbReference type="Proteomes" id="UP000176087">
    <property type="component" value="Unassembled WGS sequence"/>
</dbReference>
<dbReference type="OrthoDB" id="3745257at2"/>
<gene>
    <name evidence="2" type="ORF">AN215_08165</name>
</gene>
<dbReference type="Pfam" id="PF04954">
    <property type="entry name" value="SIP"/>
    <property type="match status" value="1"/>
</dbReference>
<sequence length="241" mass="25996">MARVPKVLADYAERRGFTTSVTSVERPSPSLLRVTFQSPSLKSRSVSPCDVTAFRVRGSEFRHYTPELHDPDAGTVTVLFHHHGRTGAPGLALIESLVPGEEIIWCGLESARSFRWTSPGAALAMGDASTLGLMAGLTERANAEGARLLVAVETEPPDCDYVRTLLPGAVVLAAGEEHGAALDEWLSGAGEHVRALAPQTVYLAGHGGSIQRQRDVLRTRYGLDRRAVRTQPYWATGRTGL</sequence>
<dbReference type="InterPro" id="IPR007037">
    <property type="entry name" value="SIP_rossman_dom"/>
</dbReference>
<comment type="caution">
    <text evidence="2">The sequence shown here is derived from an EMBL/GenBank/DDBJ whole genome shotgun (WGS) entry which is preliminary data.</text>
</comment>
<keyword evidence="3" id="KW-1185">Reference proteome</keyword>
<reference evidence="2 3" key="1">
    <citation type="journal article" date="2016" name="Front. Microbiol.">
        <title>Comparative Genomics Analysis of Streptomyces Species Reveals Their Adaptation to the Marine Environment and Their Diversity at the Genomic Level.</title>
        <authorList>
            <person name="Tian X."/>
            <person name="Zhang Z."/>
            <person name="Yang T."/>
            <person name="Chen M."/>
            <person name="Li J."/>
            <person name="Chen F."/>
            <person name="Yang J."/>
            <person name="Li W."/>
            <person name="Zhang B."/>
            <person name="Zhang Z."/>
            <person name="Wu J."/>
            <person name="Zhang C."/>
            <person name="Long L."/>
            <person name="Xiao J."/>
        </authorList>
    </citation>
    <scope>NUCLEOTIDE SEQUENCE [LARGE SCALE GENOMIC DNA]</scope>
    <source>
        <strain evidence="2 3">SCSIO 10390</strain>
    </source>
</reference>
<dbReference type="RefSeq" id="WP_070013258.1">
    <property type="nucleotide sequence ID" value="NZ_LJGS01000044.1"/>
</dbReference>
<dbReference type="STRING" id="933944.AN215_08165"/>
<name>A0A1E7JN29_9ACTN</name>
<dbReference type="InterPro" id="IPR039261">
    <property type="entry name" value="FNR_nucleotide-bd"/>
</dbReference>
<evidence type="ECO:0000259" key="1">
    <source>
        <dbReference type="Pfam" id="PF04954"/>
    </source>
</evidence>
<organism evidence="2 3">
    <name type="scientific">Streptomyces abyssalis</name>
    <dbReference type="NCBI Taxonomy" id="933944"/>
    <lineage>
        <taxon>Bacteria</taxon>
        <taxon>Bacillati</taxon>
        <taxon>Actinomycetota</taxon>
        <taxon>Actinomycetes</taxon>
        <taxon>Kitasatosporales</taxon>
        <taxon>Streptomycetaceae</taxon>
        <taxon>Streptomyces</taxon>
    </lineage>
</organism>
<evidence type="ECO:0000313" key="3">
    <source>
        <dbReference type="Proteomes" id="UP000176087"/>
    </source>
</evidence>
<evidence type="ECO:0000313" key="2">
    <source>
        <dbReference type="EMBL" id="OEU89689.1"/>
    </source>
</evidence>
<proteinExistence type="predicted"/>
<dbReference type="PATRIC" id="fig|933944.5.peg.715"/>
<dbReference type="Gene3D" id="2.40.30.10">
    <property type="entry name" value="Translation factors"/>
    <property type="match status" value="1"/>
</dbReference>
<protein>
    <recommendedName>
        <fullName evidence="1">SIP-like Rossmann fold domain-containing protein</fullName>
    </recommendedName>
</protein>
<accession>A0A1E7JN29</accession>
<feature type="domain" description="SIP-like Rossmann fold" evidence="1">
    <location>
        <begin position="123"/>
        <end position="236"/>
    </location>
</feature>